<gene>
    <name evidence="1" type="ORF">CTEN210_03747</name>
</gene>
<name>A0AAD3CJN2_9STRA</name>
<keyword evidence="2" id="KW-1185">Reference proteome</keyword>
<reference evidence="1 2" key="1">
    <citation type="journal article" date="2021" name="Sci. Rep.">
        <title>The genome of the diatom Chaetoceros tenuissimus carries an ancient integrated fragment of an extant virus.</title>
        <authorList>
            <person name="Hongo Y."/>
            <person name="Kimura K."/>
            <person name="Takaki Y."/>
            <person name="Yoshida Y."/>
            <person name="Baba S."/>
            <person name="Kobayashi G."/>
            <person name="Nagasaki K."/>
            <person name="Hano T."/>
            <person name="Tomaru Y."/>
        </authorList>
    </citation>
    <scope>NUCLEOTIDE SEQUENCE [LARGE SCALE GENOMIC DNA]</scope>
    <source>
        <strain evidence="1 2">NIES-3715</strain>
    </source>
</reference>
<proteinExistence type="predicted"/>
<evidence type="ECO:0000313" key="2">
    <source>
        <dbReference type="Proteomes" id="UP001054902"/>
    </source>
</evidence>
<dbReference type="AlphaFoldDB" id="A0AAD3CJN2"/>
<dbReference type="Proteomes" id="UP001054902">
    <property type="component" value="Unassembled WGS sequence"/>
</dbReference>
<comment type="caution">
    <text evidence="1">The sequence shown here is derived from an EMBL/GenBank/DDBJ whole genome shotgun (WGS) entry which is preliminary data.</text>
</comment>
<accession>A0AAD3CJN2</accession>
<protein>
    <submittedName>
        <fullName evidence="1">Uncharacterized protein</fullName>
    </submittedName>
</protein>
<sequence>MASKIDRIIHTLNVLKEDAEAVTYPVGVLERLGDVLEEAMIEATGDFLHDEIDDDIHTVDQVEAMLDLVPESTAHTRLYEVDGCAGESWECYPVQSALYDFKHWRPNTWAMKFIPIIAQKGLRYGQFGLEELRGGILANDDSDYNLLQMLCAPLDERFESQDYDAQCTDVLRQLKDMGLFFKKDVRRYKLAGRIHAGNKMRVWNMLEWYPGLLKERGNYEGDALINYMTRLRSDGLSILQFADKLQPSSDLCLLFFKHEEDTEEDSRNLFEYLVDTVGRDDAIKAILETMSSRKDYKYFKLDADTNSYPFLVAAENSNVDITFHLLRENISEVLSLVMV</sequence>
<dbReference type="EMBL" id="BLLK01000022">
    <property type="protein sequence ID" value="GFH47272.1"/>
    <property type="molecule type" value="Genomic_DNA"/>
</dbReference>
<evidence type="ECO:0000313" key="1">
    <source>
        <dbReference type="EMBL" id="GFH47272.1"/>
    </source>
</evidence>
<organism evidence="1 2">
    <name type="scientific">Chaetoceros tenuissimus</name>
    <dbReference type="NCBI Taxonomy" id="426638"/>
    <lineage>
        <taxon>Eukaryota</taxon>
        <taxon>Sar</taxon>
        <taxon>Stramenopiles</taxon>
        <taxon>Ochrophyta</taxon>
        <taxon>Bacillariophyta</taxon>
        <taxon>Coscinodiscophyceae</taxon>
        <taxon>Chaetocerotophycidae</taxon>
        <taxon>Chaetocerotales</taxon>
        <taxon>Chaetocerotaceae</taxon>
        <taxon>Chaetoceros</taxon>
    </lineage>
</organism>